<keyword evidence="8" id="KW-1185">Reference proteome</keyword>
<keyword evidence="4 5" id="KW-0472">Membrane</keyword>
<dbReference type="InterPro" id="IPR003825">
    <property type="entry name" value="Colicin-V_CvpA"/>
</dbReference>
<gene>
    <name evidence="7" type="ORF">H8S84_01080</name>
</gene>
<feature type="domain" description="SCP" evidence="6">
    <location>
        <begin position="202"/>
        <end position="317"/>
    </location>
</feature>
<dbReference type="EMBL" id="JACRVF010000001">
    <property type="protein sequence ID" value="MBC5991423.1"/>
    <property type="molecule type" value="Genomic_DNA"/>
</dbReference>
<keyword evidence="3 5" id="KW-1133">Transmembrane helix</keyword>
<dbReference type="InterPro" id="IPR035940">
    <property type="entry name" value="CAP_sf"/>
</dbReference>
<feature type="transmembrane region" description="Helical" evidence="5">
    <location>
        <begin position="32"/>
        <end position="56"/>
    </location>
</feature>
<feature type="transmembrane region" description="Helical" evidence="5">
    <location>
        <begin position="103"/>
        <end position="127"/>
    </location>
</feature>
<dbReference type="Gene3D" id="3.40.33.10">
    <property type="entry name" value="CAP"/>
    <property type="match status" value="1"/>
</dbReference>
<evidence type="ECO:0000313" key="7">
    <source>
        <dbReference type="EMBL" id="MBC5991423.1"/>
    </source>
</evidence>
<evidence type="ECO:0000256" key="2">
    <source>
        <dbReference type="ARBA" id="ARBA00022692"/>
    </source>
</evidence>
<comment type="caution">
    <text evidence="7">The sequence shown here is derived from an EMBL/GenBank/DDBJ whole genome shotgun (WGS) entry which is preliminary data.</text>
</comment>
<dbReference type="Pfam" id="PF00188">
    <property type="entry name" value="CAP"/>
    <property type="match status" value="1"/>
</dbReference>
<evidence type="ECO:0000259" key="6">
    <source>
        <dbReference type="Pfam" id="PF00188"/>
    </source>
</evidence>
<dbReference type="SUPFAM" id="SSF55797">
    <property type="entry name" value="PR-1-like"/>
    <property type="match status" value="1"/>
</dbReference>
<evidence type="ECO:0000256" key="4">
    <source>
        <dbReference type="ARBA" id="ARBA00023136"/>
    </source>
</evidence>
<dbReference type="GO" id="GO:0009403">
    <property type="term" value="P:toxin biosynthetic process"/>
    <property type="evidence" value="ECO:0007669"/>
    <property type="project" value="InterPro"/>
</dbReference>
<dbReference type="Proteomes" id="UP000603640">
    <property type="component" value="Unassembled WGS sequence"/>
</dbReference>
<evidence type="ECO:0000313" key="8">
    <source>
        <dbReference type="Proteomes" id="UP000603640"/>
    </source>
</evidence>
<dbReference type="RefSeq" id="WP_187065429.1">
    <property type="nucleotide sequence ID" value="NZ_JACRVF010000001.1"/>
</dbReference>
<dbReference type="Pfam" id="PF02674">
    <property type="entry name" value="Colicin_V"/>
    <property type="match status" value="1"/>
</dbReference>
<evidence type="ECO:0000256" key="3">
    <source>
        <dbReference type="ARBA" id="ARBA00022989"/>
    </source>
</evidence>
<evidence type="ECO:0000256" key="1">
    <source>
        <dbReference type="ARBA" id="ARBA00004141"/>
    </source>
</evidence>
<dbReference type="PANTHER" id="PTHR31157:SF1">
    <property type="entry name" value="SCP DOMAIN-CONTAINING PROTEIN"/>
    <property type="match status" value="1"/>
</dbReference>
<organism evidence="7 8">
    <name type="scientific">Pontibacter cellulosilyticus</name>
    <dbReference type="NCBI Taxonomy" id="1720253"/>
    <lineage>
        <taxon>Bacteria</taxon>
        <taxon>Pseudomonadati</taxon>
        <taxon>Bacteroidota</taxon>
        <taxon>Cytophagia</taxon>
        <taxon>Cytophagales</taxon>
        <taxon>Hymenobacteraceae</taxon>
        <taxon>Pontibacter</taxon>
    </lineage>
</organism>
<protein>
    <submittedName>
        <fullName evidence="7">CvpA family protein</fullName>
    </submittedName>
</protein>
<dbReference type="InterPro" id="IPR014044">
    <property type="entry name" value="CAP_dom"/>
</dbReference>
<dbReference type="PANTHER" id="PTHR31157">
    <property type="entry name" value="SCP DOMAIN-CONTAINING PROTEIN"/>
    <property type="match status" value="1"/>
</dbReference>
<dbReference type="AlphaFoldDB" id="A0A923N2V8"/>
<feature type="transmembrane region" description="Helical" evidence="5">
    <location>
        <begin position="63"/>
        <end position="83"/>
    </location>
</feature>
<reference evidence="7" key="1">
    <citation type="submission" date="2020-08" db="EMBL/GenBank/DDBJ databases">
        <title>Pontibacter sp. SD6 16S ribosomal RNA gene Genome sequencing and assembly.</title>
        <authorList>
            <person name="Kang M."/>
        </authorList>
    </citation>
    <scope>NUCLEOTIDE SEQUENCE</scope>
    <source>
        <strain evidence="7">SD6</strain>
    </source>
</reference>
<keyword evidence="2 5" id="KW-0812">Transmembrane</keyword>
<comment type="subcellular location">
    <subcellularLocation>
        <location evidence="1">Membrane</location>
        <topology evidence="1">Multi-pass membrane protein</topology>
    </subcellularLocation>
</comment>
<name>A0A923N2V8_9BACT</name>
<feature type="transmembrane region" description="Helical" evidence="5">
    <location>
        <begin position="7"/>
        <end position="26"/>
    </location>
</feature>
<accession>A0A923N2V8</accession>
<proteinExistence type="predicted"/>
<dbReference type="GO" id="GO:0016020">
    <property type="term" value="C:membrane"/>
    <property type="evidence" value="ECO:0007669"/>
    <property type="project" value="UniProtKB-SubCell"/>
</dbReference>
<evidence type="ECO:0000256" key="5">
    <source>
        <dbReference type="SAM" id="Phobius"/>
    </source>
</evidence>
<dbReference type="CDD" id="cd05379">
    <property type="entry name" value="CAP_bacterial"/>
    <property type="match status" value="1"/>
</dbReference>
<sequence length="319" mass="35131">MLNYVDVLLLLMIVGGAIAGAKRGFILGMFDLLRWVGCLVAGLRFYPAMASLLGTFISLEDTFLLPISFFIVVLLTGILLSFLESLLLDKLHPDTHVRTLNRVMGLLPGALNGTITVAIVAVLLLAFPLPDGLEMRVQQSSVANRFAAYAYRAEVELKPVFEGAVQRSLNNLTISPESGATVELPYTIERAEPQPKLEARMLELINQERKTHGLRPLQPDTALRTVARQHSADMFRRGYFSHYSPEGDDAAERIREAGIRFWVSGENLALAPSLSIAHQGLMNSPGHRANILQERYGRVGIGVLKGGPGKLMITQNFRN</sequence>